<dbReference type="InterPro" id="IPR008271">
    <property type="entry name" value="Ser/Thr_kinase_AS"/>
</dbReference>
<sequence length="493" mass="57331">MKINPHFFFSMFSSKNLLQDYVFQKTLGIGSFAKVKLATHIPTNCEVAIKIMKQDLIAQNKKNQERLKREIQILKSLQHQHVIQLFEIIETKKKIYLVMEYVKGGELLELIQKKGKIQEHEARKIIIQVASGLSYCHQMGIVHRDIKPENLLLDGDGNVVIIDFGLSNFFQKDELFKTACGSPIYSPPEILLGEEYPGEKVDIWSMGIVLYTLVCGKSPFAGENIRAVCDNILHQKVQFPSFISRELEDLLTQILEKNPVLRATMPEILSHPWIQYEKELCNFEFKQNNCNSQEMDDPVISSQLSQMGVSLKSVKESLHEQKFDSAMAKYLIVKKNKKKLQRRLKRKACENSTTINTSSQQEKDKDPNNKKVTSESFQDEEYKRNRITTTNSKQRNYLFECLIPKIITISKCSSKPFDEIIKEIRKKTEEISLRYTQNSISSFQCENDLVKFDIQISKIVCDNNFYLIQFIQKEGNFIEFEKIWKELFFCLEI</sequence>
<evidence type="ECO:0000259" key="12">
    <source>
        <dbReference type="PROSITE" id="PS50011"/>
    </source>
</evidence>
<keyword evidence="6 9" id="KW-0067">ATP-binding</keyword>
<organism evidence="13 14">
    <name type="scientific">Anaeramoeba ignava</name>
    <name type="common">Anaerobic marine amoeba</name>
    <dbReference type="NCBI Taxonomy" id="1746090"/>
    <lineage>
        <taxon>Eukaryota</taxon>
        <taxon>Metamonada</taxon>
        <taxon>Anaeramoebidae</taxon>
        <taxon>Anaeramoeba</taxon>
    </lineage>
</organism>
<feature type="compositionally biased region" description="Basic and acidic residues" evidence="11">
    <location>
        <begin position="361"/>
        <end position="373"/>
    </location>
</feature>
<dbReference type="SUPFAM" id="SSF56112">
    <property type="entry name" value="Protein kinase-like (PK-like)"/>
    <property type="match status" value="1"/>
</dbReference>
<dbReference type="PROSITE" id="PS00107">
    <property type="entry name" value="PROTEIN_KINASE_ATP"/>
    <property type="match status" value="1"/>
</dbReference>
<evidence type="ECO:0000313" key="14">
    <source>
        <dbReference type="Proteomes" id="UP001149090"/>
    </source>
</evidence>
<dbReference type="OMA" id="LLMEYMA"/>
<feature type="region of interest" description="Disordered" evidence="11">
    <location>
        <begin position="342"/>
        <end position="386"/>
    </location>
</feature>
<keyword evidence="2 10" id="KW-0723">Serine/threonine-protein kinase</keyword>
<evidence type="ECO:0000256" key="11">
    <source>
        <dbReference type="SAM" id="MobiDB-lite"/>
    </source>
</evidence>
<name>A0A9Q0LNJ3_ANAIG</name>
<evidence type="ECO:0000256" key="9">
    <source>
        <dbReference type="PROSITE-ProRule" id="PRU10141"/>
    </source>
</evidence>
<feature type="compositionally biased region" description="Polar residues" evidence="11">
    <location>
        <begin position="350"/>
        <end position="360"/>
    </location>
</feature>
<evidence type="ECO:0000256" key="4">
    <source>
        <dbReference type="ARBA" id="ARBA00022741"/>
    </source>
</evidence>
<dbReference type="InterPro" id="IPR000719">
    <property type="entry name" value="Prot_kinase_dom"/>
</dbReference>
<evidence type="ECO:0000256" key="1">
    <source>
        <dbReference type="ARBA" id="ARBA00012513"/>
    </source>
</evidence>
<feature type="binding site" evidence="9">
    <location>
        <position position="50"/>
    </location>
    <ligand>
        <name>ATP</name>
        <dbReference type="ChEBI" id="CHEBI:30616"/>
    </ligand>
</feature>
<reference evidence="13" key="1">
    <citation type="submission" date="2022-10" db="EMBL/GenBank/DDBJ databases">
        <title>Novel sulphate-reducing endosymbionts in the free-living metamonad Anaeramoeba.</title>
        <authorList>
            <person name="Jerlstrom-Hultqvist J."/>
            <person name="Cepicka I."/>
            <person name="Gallot-Lavallee L."/>
            <person name="Salas-Leiva D."/>
            <person name="Curtis B.A."/>
            <person name="Zahonova K."/>
            <person name="Pipaliya S."/>
            <person name="Dacks J."/>
            <person name="Roger A.J."/>
        </authorList>
    </citation>
    <scope>NUCLEOTIDE SEQUENCE</scope>
    <source>
        <strain evidence="13">BMAN</strain>
    </source>
</reference>
<dbReference type="PANTHER" id="PTHR24346:SF30">
    <property type="entry name" value="MATERNAL EMBRYONIC LEUCINE ZIPPER KINASE"/>
    <property type="match status" value="1"/>
</dbReference>
<dbReference type="GO" id="GO:0005737">
    <property type="term" value="C:cytoplasm"/>
    <property type="evidence" value="ECO:0007669"/>
    <property type="project" value="TreeGrafter"/>
</dbReference>
<dbReference type="CDD" id="cd14003">
    <property type="entry name" value="STKc_AMPK-like"/>
    <property type="match status" value="1"/>
</dbReference>
<evidence type="ECO:0000256" key="8">
    <source>
        <dbReference type="ARBA" id="ARBA00048679"/>
    </source>
</evidence>
<evidence type="ECO:0000313" key="13">
    <source>
        <dbReference type="EMBL" id="KAJ5075649.1"/>
    </source>
</evidence>
<comment type="caution">
    <text evidence="13">The sequence shown here is derived from an EMBL/GenBank/DDBJ whole genome shotgun (WGS) entry which is preliminary data.</text>
</comment>
<evidence type="ECO:0000256" key="6">
    <source>
        <dbReference type="ARBA" id="ARBA00022840"/>
    </source>
</evidence>
<keyword evidence="4 9" id="KW-0547">Nucleotide-binding</keyword>
<dbReference type="Gene3D" id="3.30.310.80">
    <property type="entry name" value="Kinase associated domain 1, KA1"/>
    <property type="match status" value="1"/>
</dbReference>
<dbReference type="OrthoDB" id="504170at2759"/>
<dbReference type="GO" id="GO:0005524">
    <property type="term" value="F:ATP binding"/>
    <property type="evidence" value="ECO:0007669"/>
    <property type="project" value="UniProtKB-UniRule"/>
</dbReference>
<feature type="domain" description="Protein kinase" evidence="12">
    <location>
        <begin position="21"/>
        <end position="274"/>
    </location>
</feature>
<gene>
    <name evidence="13" type="ORF">M0811_07219</name>
</gene>
<dbReference type="SMART" id="SM00220">
    <property type="entry name" value="S_TKc"/>
    <property type="match status" value="1"/>
</dbReference>
<dbReference type="Proteomes" id="UP001149090">
    <property type="component" value="Unassembled WGS sequence"/>
</dbReference>
<evidence type="ECO:0000256" key="3">
    <source>
        <dbReference type="ARBA" id="ARBA00022679"/>
    </source>
</evidence>
<dbReference type="FunFam" id="3.30.200.20:FF:000003">
    <property type="entry name" value="Non-specific serine/threonine protein kinase"/>
    <property type="match status" value="1"/>
</dbReference>
<comment type="similarity">
    <text evidence="10">Belongs to the protein kinase superfamily.</text>
</comment>
<dbReference type="PROSITE" id="PS00108">
    <property type="entry name" value="PROTEIN_KINASE_ST"/>
    <property type="match status" value="1"/>
</dbReference>
<comment type="catalytic activity">
    <reaction evidence="7">
        <text>L-threonyl-[protein] + ATP = O-phospho-L-threonyl-[protein] + ADP + H(+)</text>
        <dbReference type="Rhea" id="RHEA:46608"/>
        <dbReference type="Rhea" id="RHEA-COMP:11060"/>
        <dbReference type="Rhea" id="RHEA-COMP:11605"/>
        <dbReference type="ChEBI" id="CHEBI:15378"/>
        <dbReference type="ChEBI" id="CHEBI:30013"/>
        <dbReference type="ChEBI" id="CHEBI:30616"/>
        <dbReference type="ChEBI" id="CHEBI:61977"/>
        <dbReference type="ChEBI" id="CHEBI:456216"/>
        <dbReference type="EC" id="2.7.11.1"/>
    </reaction>
</comment>
<dbReference type="PANTHER" id="PTHR24346">
    <property type="entry name" value="MAP/MICROTUBULE AFFINITY-REGULATING KINASE"/>
    <property type="match status" value="1"/>
</dbReference>
<dbReference type="GO" id="GO:0004674">
    <property type="term" value="F:protein serine/threonine kinase activity"/>
    <property type="evidence" value="ECO:0007669"/>
    <property type="project" value="UniProtKB-KW"/>
</dbReference>
<evidence type="ECO:0000256" key="10">
    <source>
        <dbReference type="RuleBase" id="RU000304"/>
    </source>
</evidence>
<evidence type="ECO:0000256" key="2">
    <source>
        <dbReference type="ARBA" id="ARBA00022527"/>
    </source>
</evidence>
<protein>
    <recommendedName>
        <fullName evidence="1">non-specific serine/threonine protein kinase</fullName>
        <ecNumber evidence="1">2.7.11.1</ecNumber>
    </recommendedName>
</protein>
<keyword evidence="14" id="KW-1185">Reference proteome</keyword>
<dbReference type="PROSITE" id="PS50011">
    <property type="entry name" value="PROTEIN_KINASE_DOM"/>
    <property type="match status" value="1"/>
</dbReference>
<keyword evidence="3" id="KW-0808">Transferase</keyword>
<dbReference type="AlphaFoldDB" id="A0A9Q0LNJ3"/>
<dbReference type="EMBL" id="JAPDFW010000064">
    <property type="protein sequence ID" value="KAJ5075649.1"/>
    <property type="molecule type" value="Genomic_DNA"/>
</dbReference>
<dbReference type="GO" id="GO:0035556">
    <property type="term" value="P:intracellular signal transduction"/>
    <property type="evidence" value="ECO:0007669"/>
    <property type="project" value="TreeGrafter"/>
</dbReference>
<dbReference type="Gene3D" id="1.10.510.10">
    <property type="entry name" value="Transferase(Phosphotransferase) domain 1"/>
    <property type="match status" value="1"/>
</dbReference>
<dbReference type="FunFam" id="1.10.510.10:FF:000592">
    <property type="entry name" value="CAMK family protein kinase"/>
    <property type="match status" value="1"/>
</dbReference>
<evidence type="ECO:0000256" key="7">
    <source>
        <dbReference type="ARBA" id="ARBA00047899"/>
    </source>
</evidence>
<dbReference type="Pfam" id="PF00069">
    <property type="entry name" value="Pkinase"/>
    <property type="match status" value="1"/>
</dbReference>
<proteinExistence type="inferred from homology"/>
<evidence type="ECO:0000256" key="5">
    <source>
        <dbReference type="ARBA" id="ARBA00022777"/>
    </source>
</evidence>
<accession>A0A9Q0LNJ3</accession>
<comment type="catalytic activity">
    <reaction evidence="8">
        <text>L-seryl-[protein] + ATP = O-phospho-L-seryl-[protein] + ADP + H(+)</text>
        <dbReference type="Rhea" id="RHEA:17989"/>
        <dbReference type="Rhea" id="RHEA-COMP:9863"/>
        <dbReference type="Rhea" id="RHEA-COMP:11604"/>
        <dbReference type="ChEBI" id="CHEBI:15378"/>
        <dbReference type="ChEBI" id="CHEBI:29999"/>
        <dbReference type="ChEBI" id="CHEBI:30616"/>
        <dbReference type="ChEBI" id="CHEBI:83421"/>
        <dbReference type="ChEBI" id="CHEBI:456216"/>
        <dbReference type="EC" id="2.7.11.1"/>
    </reaction>
</comment>
<dbReference type="InterPro" id="IPR011009">
    <property type="entry name" value="Kinase-like_dom_sf"/>
</dbReference>
<dbReference type="InterPro" id="IPR017441">
    <property type="entry name" value="Protein_kinase_ATP_BS"/>
</dbReference>
<keyword evidence="5 13" id="KW-0418">Kinase</keyword>
<dbReference type="EC" id="2.7.11.1" evidence="1"/>